<reference evidence="2" key="1">
    <citation type="journal article" date="2023" name="G3 (Bethesda)">
        <title>Whole genome assembly and annotation of the endangered Caribbean coral Acropora cervicornis.</title>
        <authorList>
            <person name="Selwyn J.D."/>
            <person name="Vollmer S.V."/>
        </authorList>
    </citation>
    <scope>NUCLEOTIDE SEQUENCE</scope>
    <source>
        <strain evidence="2">K2</strain>
    </source>
</reference>
<dbReference type="Pfam" id="PF14529">
    <property type="entry name" value="Exo_endo_phos_2"/>
    <property type="match status" value="1"/>
</dbReference>
<dbReference type="EMBL" id="JARQWQ010000091">
    <property type="protein sequence ID" value="KAK2552037.1"/>
    <property type="molecule type" value="Genomic_DNA"/>
</dbReference>
<dbReference type="PANTHER" id="PTHR46670">
    <property type="entry name" value="ENDO/EXONUCLEASE/PHOSPHATASE DOMAIN-CONTAINING PROTEIN"/>
    <property type="match status" value="1"/>
</dbReference>
<evidence type="ECO:0000259" key="1">
    <source>
        <dbReference type="Pfam" id="PF14529"/>
    </source>
</evidence>
<dbReference type="InterPro" id="IPR036691">
    <property type="entry name" value="Endo/exonu/phosph_ase_sf"/>
</dbReference>
<reference evidence="2" key="2">
    <citation type="journal article" date="2023" name="Science">
        <title>Genomic signatures of disease resistance in endangered staghorn corals.</title>
        <authorList>
            <person name="Vollmer S.V."/>
            <person name="Selwyn J.D."/>
            <person name="Despard B.A."/>
            <person name="Roesel C.L."/>
        </authorList>
    </citation>
    <scope>NUCLEOTIDE SEQUENCE</scope>
    <source>
        <strain evidence="2">K2</strain>
    </source>
</reference>
<dbReference type="Gene3D" id="3.60.10.10">
    <property type="entry name" value="Endonuclease/exonuclease/phosphatase"/>
    <property type="match status" value="1"/>
</dbReference>
<name>A0AAD9PZI9_ACRCE</name>
<dbReference type="SUPFAM" id="SSF56219">
    <property type="entry name" value="DNase I-like"/>
    <property type="match status" value="1"/>
</dbReference>
<dbReference type="Proteomes" id="UP001249851">
    <property type="component" value="Unassembled WGS sequence"/>
</dbReference>
<feature type="domain" description="Endonuclease/exonuclease/phosphatase" evidence="1">
    <location>
        <begin position="76"/>
        <end position="186"/>
    </location>
</feature>
<gene>
    <name evidence="2" type="ORF">P5673_027059</name>
</gene>
<protein>
    <recommendedName>
        <fullName evidence="1">Endonuclease/exonuclease/phosphatase domain-containing protein</fullName>
    </recommendedName>
</protein>
<dbReference type="AlphaFoldDB" id="A0AAD9PZI9"/>
<dbReference type="PANTHER" id="PTHR46670:SF3">
    <property type="entry name" value="ENDONUCLEASE_EXONUCLEASE_PHOSPHATASE DOMAIN-CONTAINING PROTEIN"/>
    <property type="match status" value="1"/>
</dbReference>
<organism evidence="2 3">
    <name type="scientific">Acropora cervicornis</name>
    <name type="common">Staghorn coral</name>
    <dbReference type="NCBI Taxonomy" id="6130"/>
    <lineage>
        <taxon>Eukaryota</taxon>
        <taxon>Metazoa</taxon>
        <taxon>Cnidaria</taxon>
        <taxon>Anthozoa</taxon>
        <taxon>Hexacorallia</taxon>
        <taxon>Scleractinia</taxon>
        <taxon>Astrocoeniina</taxon>
        <taxon>Acroporidae</taxon>
        <taxon>Acropora</taxon>
    </lineage>
</organism>
<comment type="caution">
    <text evidence="2">The sequence shown here is derived from an EMBL/GenBank/DDBJ whole genome shotgun (WGS) entry which is preliminary data.</text>
</comment>
<evidence type="ECO:0000313" key="2">
    <source>
        <dbReference type="EMBL" id="KAK2552037.1"/>
    </source>
</evidence>
<dbReference type="GO" id="GO:0003824">
    <property type="term" value="F:catalytic activity"/>
    <property type="evidence" value="ECO:0007669"/>
    <property type="project" value="InterPro"/>
</dbReference>
<evidence type="ECO:0000313" key="3">
    <source>
        <dbReference type="Proteomes" id="UP001249851"/>
    </source>
</evidence>
<sequence>MGITETWLRADGSDVISGELCPNGYRFVHLPRSSSIGGGVGILFKSSFCTKTRISDHSFNSFECLDMSFVGHKSLRVIVIYRPPDCTTSTLFVEEFSSLLEEITLCHQELLIWGDFNIHIDDSSNGMGNQFIDLLSLFNLTQHVSFPMHKHGHILDLIITTNNTEAFDVNNVSILDQFCASDHKAVCFNANLRKPANQRKTISSRRLKNFDFKSFDEIIKGSDLFKENNSLSALTIMYDEILRDAMDKLAPMKSWTIVLRPDAPWYNEDITKQKRIRRRLERKWRSSKLESDKENYLRQCSVVNSMLCKAKENYYTTITKDNAKDSKLLFCTVDKLLQKNNDKYYPPAKNDEELANSFADFISTKINNIRSGFINSHLEQYIVPGRTCPSSFSEFQAVTEKDVMDLVARSKIKACSLDPSPATIMKEYYSEIPVERQKARWPKSEDMPDMLQL</sequence>
<dbReference type="InterPro" id="IPR005135">
    <property type="entry name" value="Endo/exonuclease/phosphatase"/>
</dbReference>
<keyword evidence="3" id="KW-1185">Reference proteome</keyword>
<proteinExistence type="predicted"/>
<accession>A0AAD9PZI9</accession>